<dbReference type="PANTHER" id="PTHR35024">
    <property type="entry name" value="HYPOTHETICAL CYTOSOLIC PROTEIN"/>
    <property type="match status" value="1"/>
</dbReference>
<evidence type="ECO:0000313" key="2">
    <source>
        <dbReference type="EMBL" id="VFJ42927.1"/>
    </source>
</evidence>
<dbReference type="Pfam" id="PF04519">
    <property type="entry name" value="Bactofilin"/>
    <property type="match status" value="1"/>
</dbReference>
<evidence type="ECO:0000313" key="3">
    <source>
        <dbReference type="EMBL" id="VFJ62593.1"/>
    </source>
</evidence>
<protein>
    <submittedName>
        <fullName evidence="2">Protein CcmA, bactofilin family</fullName>
    </submittedName>
</protein>
<sequence length="146" mass="15917">MWDSRKKFRNTKTTTLIGHGTELQGDIQFSGGLQVNGSISGNVISDEDPSSVLTLSEHGVIQGDVRVPNVIIYGTVIGNVYARNHIELPSSARVTGNVYYNLIEMSMGAEINGNLLRDGNGRGNAEEEDEPLKLLQNPYVLDDDNV</sequence>
<reference evidence="2" key="1">
    <citation type="submission" date="2019-02" db="EMBL/GenBank/DDBJ databases">
        <authorList>
            <person name="Gruber-Vodicka R. H."/>
            <person name="Seah K. B. B."/>
        </authorList>
    </citation>
    <scope>NUCLEOTIDE SEQUENCE</scope>
    <source>
        <strain evidence="3">BECK_DK161</strain>
        <strain evidence="2">BECK_DK47</strain>
    </source>
</reference>
<evidence type="ECO:0000256" key="1">
    <source>
        <dbReference type="ARBA" id="ARBA00044755"/>
    </source>
</evidence>
<dbReference type="EMBL" id="CAADEX010000003">
    <property type="protein sequence ID" value="VFJ42927.1"/>
    <property type="molecule type" value="Genomic_DNA"/>
</dbReference>
<dbReference type="InterPro" id="IPR007607">
    <property type="entry name" value="BacA/B"/>
</dbReference>
<comment type="similarity">
    <text evidence="1">Belongs to the bactofilin family.</text>
</comment>
<accession>A0A450RV80</accession>
<proteinExistence type="inferred from homology"/>
<name>A0A450RV80_9GAMM</name>
<dbReference type="AlphaFoldDB" id="A0A450RV80"/>
<dbReference type="PANTHER" id="PTHR35024:SF4">
    <property type="entry name" value="POLYMER-FORMING CYTOSKELETAL PROTEIN"/>
    <property type="match status" value="1"/>
</dbReference>
<organism evidence="2">
    <name type="scientific">Candidatus Kentrum sp. DK</name>
    <dbReference type="NCBI Taxonomy" id="2126562"/>
    <lineage>
        <taxon>Bacteria</taxon>
        <taxon>Pseudomonadati</taxon>
        <taxon>Pseudomonadota</taxon>
        <taxon>Gammaproteobacteria</taxon>
        <taxon>Candidatus Kentrum</taxon>
    </lineage>
</organism>
<dbReference type="EMBL" id="CAADEY010000099">
    <property type="protein sequence ID" value="VFJ62593.1"/>
    <property type="molecule type" value="Genomic_DNA"/>
</dbReference>
<gene>
    <name evidence="2" type="ORF">BECKDK2373B_GA0170837_100356</name>
    <name evidence="3" type="ORF">BECKDK2373C_GA0170839_10993</name>
</gene>